<dbReference type="EMBL" id="JBHTEF010000001">
    <property type="protein sequence ID" value="MFC7581429.1"/>
    <property type="molecule type" value="Genomic_DNA"/>
</dbReference>
<keyword evidence="2" id="KW-0813">Transport</keyword>
<dbReference type="Gene3D" id="3.40.190.10">
    <property type="entry name" value="Periplasmic binding protein-like II"/>
    <property type="match status" value="2"/>
</dbReference>
<evidence type="ECO:0000256" key="5">
    <source>
        <dbReference type="SAM" id="SignalP"/>
    </source>
</evidence>
<evidence type="ECO:0000256" key="2">
    <source>
        <dbReference type="ARBA" id="ARBA00022448"/>
    </source>
</evidence>
<evidence type="ECO:0000313" key="7">
    <source>
        <dbReference type="Proteomes" id="UP001596527"/>
    </source>
</evidence>
<dbReference type="RefSeq" id="WP_380974739.1">
    <property type="nucleotide sequence ID" value="NZ_JBHTEF010000001.1"/>
</dbReference>
<evidence type="ECO:0000313" key="6">
    <source>
        <dbReference type="EMBL" id="MFC7581429.1"/>
    </source>
</evidence>
<accession>A0ABW2SMV2</accession>
<dbReference type="CDD" id="cd14750">
    <property type="entry name" value="PBP2_TMBP"/>
    <property type="match status" value="1"/>
</dbReference>
<dbReference type="Pfam" id="PF01547">
    <property type="entry name" value="SBP_bac_1"/>
    <property type="match status" value="1"/>
</dbReference>
<evidence type="ECO:0000256" key="1">
    <source>
        <dbReference type="ARBA" id="ARBA00008520"/>
    </source>
</evidence>
<evidence type="ECO:0000256" key="3">
    <source>
        <dbReference type="ARBA" id="ARBA00022729"/>
    </source>
</evidence>
<keyword evidence="3 5" id="KW-0732">Signal</keyword>
<keyword evidence="7" id="KW-1185">Reference proteome</keyword>
<feature type="compositionally biased region" description="Low complexity" evidence="4">
    <location>
        <begin position="32"/>
        <end position="44"/>
    </location>
</feature>
<sequence length="437" mass="46764">MRNSKRMAVGVAAMGAAAAMALTACGSGGSSSGSSESGSSGSGSALEGRGPITYVQGKDNAGEINGILEGWNADHPDEKVTMIELSTEADSQRQSMINNAETKSDAYCVLSVDNIWVPEFAARGWITEIPEGEVDESSFIPAVWETGVYQDKIFAVPFASDGGLLFYRADILAKAGITDPPATWDDMVADWEKVKALPEYADIAGFGGQYYKYEGFTVNAVEIINTLGGEIVDADGKPDASSPESEKAMQLLQDSFASGFIPEEALTYKEEEGRAAFEAGRILFYRNWPYQYVLSTEALGEDAVGVSALPTIDGNPWVSSLGGHNLGISSYCKNQATALDFVKWYSSEEVQQQLLDKESLAPVSQSLYEDQTNIDNFPYLPALLESIQNANPRPRVVQYGDATAAIQDALWPVLQGEATPADALASLDTAMAKVTGN</sequence>
<evidence type="ECO:0000256" key="4">
    <source>
        <dbReference type="SAM" id="MobiDB-lite"/>
    </source>
</evidence>
<dbReference type="PROSITE" id="PS51257">
    <property type="entry name" value="PROKAR_LIPOPROTEIN"/>
    <property type="match status" value="1"/>
</dbReference>
<protein>
    <submittedName>
        <fullName evidence="6">ABC transporter substrate-binding protein</fullName>
    </submittedName>
</protein>
<dbReference type="PANTHER" id="PTHR30061:SF50">
    <property type="entry name" value="MALTOSE_MALTODEXTRIN-BINDING PERIPLASMIC PROTEIN"/>
    <property type="match status" value="1"/>
</dbReference>
<comment type="similarity">
    <text evidence="1">Belongs to the bacterial solute-binding protein 1 family.</text>
</comment>
<dbReference type="InterPro" id="IPR006059">
    <property type="entry name" value="SBP"/>
</dbReference>
<reference evidence="7" key="1">
    <citation type="journal article" date="2019" name="Int. J. Syst. Evol. Microbiol.">
        <title>The Global Catalogue of Microorganisms (GCM) 10K type strain sequencing project: providing services to taxonomists for standard genome sequencing and annotation.</title>
        <authorList>
            <consortium name="The Broad Institute Genomics Platform"/>
            <consortium name="The Broad Institute Genome Sequencing Center for Infectious Disease"/>
            <person name="Wu L."/>
            <person name="Ma J."/>
        </authorList>
    </citation>
    <scope>NUCLEOTIDE SEQUENCE [LARGE SCALE GENOMIC DNA]</scope>
    <source>
        <strain evidence="7">CCUG 56698</strain>
    </source>
</reference>
<name>A0ABW2SMV2_9ACTO</name>
<gene>
    <name evidence="6" type="ORF">ACFQWG_09515</name>
</gene>
<feature type="chain" id="PRO_5047343879" evidence="5">
    <location>
        <begin position="22"/>
        <end position="437"/>
    </location>
</feature>
<dbReference type="SUPFAM" id="SSF53850">
    <property type="entry name" value="Periplasmic binding protein-like II"/>
    <property type="match status" value="1"/>
</dbReference>
<organism evidence="6 7">
    <name type="scientific">Schaalia naturae</name>
    <dbReference type="NCBI Taxonomy" id="635203"/>
    <lineage>
        <taxon>Bacteria</taxon>
        <taxon>Bacillati</taxon>
        <taxon>Actinomycetota</taxon>
        <taxon>Actinomycetes</taxon>
        <taxon>Actinomycetales</taxon>
        <taxon>Actinomycetaceae</taxon>
        <taxon>Schaalia</taxon>
    </lineage>
</organism>
<comment type="caution">
    <text evidence="6">The sequence shown here is derived from an EMBL/GenBank/DDBJ whole genome shotgun (WGS) entry which is preliminary data.</text>
</comment>
<dbReference type="PANTHER" id="PTHR30061">
    <property type="entry name" value="MALTOSE-BINDING PERIPLASMIC PROTEIN"/>
    <property type="match status" value="1"/>
</dbReference>
<proteinExistence type="inferred from homology"/>
<dbReference type="Proteomes" id="UP001596527">
    <property type="component" value="Unassembled WGS sequence"/>
</dbReference>
<feature type="region of interest" description="Disordered" evidence="4">
    <location>
        <begin position="27"/>
        <end position="52"/>
    </location>
</feature>
<feature type="signal peptide" evidence="5">
    <location>
        <begin position="1"/>
        <end position="21"/>
    </location>
</feature>